<keyword evidence="2" id="KW-1133">Transmembrane helix</keyword>
<dbReference type="SUPFAM" id="SSF55073">
    <property type="entry name" value="Nucleotide cyclase"/>
    <property type="match status" value="1"/>
</dbReference>
<dbReference type="SMART" id="SM00304">
    <property type="entry name" value="HAMP"/>
    <property type="match status" value="1"/>
</dbReference>
<protein>
    <submittedName>
        <fullName evidence="5">Diguanylate cyclase</fullName>
    </submittedName>
</protein>
<dbReference type="InterPro" id="IPR029787">
    <property type="entry name" value="Nucleotide_cyclase"/>
</dbReference>
<organism evidence="5 6">
    <name type="scientific">Xylophilus rhododendri</name>
    <dbReference type="NCBI Taxonomy" id="2697032"/>
    <lineage>
        <taxon>Bacteria</taxon>
        <taxon>Pseudomonadati</taxon>
        <taxon>Pseudomonadota</taxon>
        <taxon>Betaproteobacteria</taxon>
        <taxon>Burkholderiales</taxon>
        <taxon>Xylophilus</taxon>
    </lineage>
</organism>
<dbReference type="RefSeq" id="WP_160552164.1">
    <property type="nucleotide sequence ID" value="NZ_CP047650.1"/>
</dbReference>
<evidence type="ECO:0000259" key="3">
    <source>
        <dbReference type="PROSITE" id="PS50885"/>
    </source>
</evidence>
<keyword evidence="6" id="KW-1185">Reference proteome</keyword>
<dbReference type="GO" id="GO:0003824">
    <property type="term" value="F:catalytic activity"/>
    <property type="evidence" value="ECO:0007669"/>
    <property type="project" value="UniProtKB-ARBA"/>
</dbReference>
<dbReference type="InterPro" id="IPR033417">
    <property type="entry name" value="CHASE8"/>
</dbReference>
<evidence type="ECO:0000256" key="1">
    <source>
        <dbReference type="SAM" id="Coils"/>
    </source>
</evidence>
<dbReference type="PANTHER" id="PTHR46663:SF2">
    <property type="entry name" value="GGDEF DOMAIN-CONTAINING PROTEIN"/>
    <property type="match status" value="1"/>
</dbReference>
<feature type="coiled-coil region" evidence="1">
    <location>
        <begin position="229"/>
        <end position="256"/>
    </location>
</feature>
<sequence length="411" mass="43572">MTLLATPPVSAAPATPPVRRSLQQVLRRALLAVAVMAVLLAGCLLILFGGLVLRSQTTANLQLVARSVSYTLEAAIVFHDQAAASEAVALIVDAEDVSQAWVYDEDGRLLVRWSRPAATPWSWLQAHLAAALLPPSVEVPVRHGRVTIGRVVLRSAGGGLVGFVLGGAAAILACLLLSALAAASAMQRVLGKILAPLRELTAVARSGRIERSLDRRVPAARIAEFHELGEDVNALLAELQARQQGLQQENAHLSLQASTDSLTGLHNRGFFESRLAGAIARAEASGGHLAVMFLDGDGFKQINDRHGHEAGDLVLVAIASRIRRPLREQDVVARMGGDEFAVLLDGLHGRDDARRVAEAIFASMAEPLALHGGASVRVSVSIGTAFYPEDARDAADLMRQADAAMYAAKRA</sequence>
<dbReference type="PROSITE" id="PS50885">
    <property type="entry name" value="HAMP"/>
    <property type="match status" value="1"/>
</dbReference>
<dbReference type="CDD" id="cd01949">
    <property type="entry name" value="GGDEF"/>
    <property type="match status" value="1"/>
</dbReference>
<gene>
    <name evidence="5" type="ORF">GT347_11965</name>
</gene>
<dbReference type="InterPro" id="IPR000160">
    <property type="entry name" value="GGDEF_dom"/>
</dbReference>
<dbReference type="KEGG" id="xyk:GT347_11965"/>
<dbReference type="InterPro" id="IPR052163">
    <property type="entry name" value="DGC-Regulatory_Protein"/>
</dbReference>
<keyword evidence="2" id="KW-0472">Membrane</keyword>
<dbReference type="PROSITE" id="PS50887">
    <property type="entry name" value="GGDEF"/>
    <property type="match status" value="1"/>
</dbReference>
<evidence type="ECO:0000256" key="2">
    <source>
        <dbReference type="SAM" id="Phobius"/>
    </source>
</evidence>
<evidence type="ECO:0000313" key="6">
    <source>
        <dbReference type="Proteomes" id="UP000464787"/>
    </source>
</evidence>
<dbReference type="PANTHER" id="PTHR46663">
    <property type="entry name" value="DIGUANYLATE CYCLASE DGCT-RELATED"/>
    <property type="match status" value="1"/>
</dbReference>
<dbReference type="InterPro" id="IPR003660">
    <property type="entry name" value="HAMP_dom"/>
</dbReference>
<feature type="domain" description="GGDEF" evidence="4">
    <location>
        <begin position="287"/>
        <end position="411"/>
    </location>
</feature>
<dbReference type="Pfam" id="PF00990">
    <property type="entry name" value="GGDEF"/>
    <property type="match status" value="1"/>
</dbReference>
<name>A0A857J4N9_9BURK</name>
<proteinExistence type="predicted"/>
<accession>A0A857J4N9</accession>
<keyword evidence="1" id="KW-0175">Coiled coil</keyword>
<keyword evidence="2" id="KW-0812">Transmembrane</keyword>
<dbReference type="Pfam" id="PF17152">
    <property type="entry name" value="CHASE8"/>
    <property type="match status" value="1"/>
</dbReference>
<feature type="domain" description="HAMP" evidence="3">
    <location>
        <begin position="191"/>
        <end position="244"/>
    </location>
</feature>
<evidence type="ECO:0000259" key="4">
    <source>
        <dbReference type="PROSITE" id="PS50887"/>
    </source>
</evidence>
<dbReference type="Proteomes" id="UP000464787">
    <property type="component" value="Chromosome"/>
</dbReference>
<dbReference type="FunFam" id="3.30.70.270:FF:000001">
    <property type="entry name" value="Diguanylate cyclase domain protein"/>
    <property type="match status" value="1"/>
</dbReference>
<dbReference type="InterPro" id="IPR043128">
    <property type="entry name" value="Rev_trsase/Diguanyl_cyclase"/>
</dbReference>
<feature type="transmembrane region" description="Helical" evidence="2">
    <location>
        <begin position="160"/>
        <end position="183"/>
    </location>
</feature>
<dbReference type="SMART" id="SM00267">
    <property type="entry name" value="GGDEF"/>
    <property type="match status" value="1"/>
</dbReference>
<feature type="transmembrane region" description="Helical" evidence="2">
    <location>
        <begin position="29"/>
        <end position="53"/>
    </location>
</feature>
<evidence type="ECO:0000313" key="5">
    <source>
        <dbReference type="EMBL" id="QHI98647.1"/>
    </source>
</evidence>
<dbReference type="NCBIfam" id="TIGR00254">
    <property type="entry name" value="GGDEF"/>
    <property type="match status" value="1"/>
</dbReference>
<dbReference type="AlphaFoldDB" id="A0A857J4N9"/>
<dbReference type="GO" id="GO:0007165">
    <property type="term" value="P:signal transduction"/>
    <property type="evidence" value="ECO:0007669"/>
    <property type="project" value="InterPro"/>
</dbReference>
<dbReference type="Gene3D" id="3.30.70.270">
    <property type="match status" value="1"/>
</dbReference>
<reference evidence="5 6" key="1">
    <citation type="submission" date="2020-01" db="EMBL/GenBank/DDBJ databases">
        <title>Genome sequencing of strain KACC 21265.</title>
        <authorList>
            <person name="Heo J."/>
            <person name="Kim S.-J."/>
            <person name="Kim J.-S."/>
            <person name="Hong S.-B."/>
            <person name="Kwon S.-W."/>
        </authorList>
    </citation>
    <scope>NUCLEOTIDE SEQUENCE [LARGE SCALE GENOMIC DNA]</scope>
    <source>
        <strain evidence="5 6">KACC 21265</strain>
    </source>
</reference>
<dbReference type="GO" id="GO:0016020">
    <property type="term" value="C:membrane"/>
    <property type="evidence" value="ECO:0007669"/>
    <property type="project" value="InterPro"/>
</dbReference>
<dbReference type="EMBL" id="CP047650">
    <property type="protein sequence ID" value="QHI98647.1"/>
    <property type="molecule type" value="Genomic_DNA"/>
</dbReference>